<dbReference type="Pfam" id="PF02769">
    <property type="entry name" value="AIRS_C"/>
    <property type="match status" value="1"/>
</dbReference>
<evidence type="ECO:0000256" key="9">
    <source>
        <dbReference type="HAMAP-Rule" id="MF_00625"/>
    </source>
</evidence>
<dbReference type="STRING" id="897.B2D07_01695"/>
<dbReference type="eggNOG" id="COG0709">
    <property type="taxonomic scope" value="Bacteria"/>
</dbReference>
<evidence type="ECO:0000256" key="7">
    <source>
        <dbReference type="ARBA" id="ARBA00022842"/>
    </source>
</evidence>
<evidence type="ECO:0000259" key="11">
    <source>
        <dbReference type="Pfam" id="PF02769"/>
    </source>
</evidence>
<keyword evidence="5 9" id="KW-0418">Kinase</keyword>
<dbReference type="Proteomes" id="UP000014977">
    <property type="component" value="Unassembled WGS sequence"/>
</dbReference>
<comment type="cofactor">
    <cofactor evidence="9">
        <name>Mg(2+)</name>
        <dbReference type="ChEBI" id="CHEBI:18420"/>
    </cofactor>
    <text evidence="9">Binds 1 Mg(2+) ion per monomer.</text>
</comment>
<dbReference type="NCBIfam" id="TIGR00476">
    <property type="entry name" value="selD"/>
    <property type="match status" value="1"/>
</dbReference>
<evidence type="ECO:0000256" key="5">
    <source>
        <dbReference type="ARBA" id="ARBA00022777"/>
    </source>
</evidence>
<feature type="binding site" description="in other chain" evidence="9">
    <location>
        <position position="57"/>
    </location>
    <ligand>
        <name>ATP</name>
        <dbReference type="ChEBI" id="CHEBI:30616"/>
        <note>ligand shared between dimeric partners</note>
    </ligand>
</feature>
<evidence type="ECO:0000256" key="3">
    <source>
        <dbReference type="ARBA" id="ARBA00022723"/>
    </source>
</evidence>
<evidence type="ECO:0000256" key="1">
    <source>
        <dbReference type="ARBA" id="ARBA00008026"/>
    </source>
</evidence>
<dbReference type="HAMAP" id="MF_00625">
    <property type="entry name" value="SelD"/>
    <property type="match status" value="1"/>
</dbReference>
<dbReference type="AlphaFoldDB" id="S7TD27"/>
<dbReference type="SUPFAM" id="SSF55326">
    <property type="entry name" value="PurM N-terminal domain-like"/>
    <property type="match status" value="1"/>
</dbReference>
<dbReference type="GO" id="GO:0005524">
    <property type="term" value="F:ATP binding"/>
    <property type="evidence" value="ECO:0007669"/>
    <property type="project" value="UniProtKB-UniRule"/>
</dbReference>
<protein>
    <recommendedName>
        <fullName evidence="9">Selenide, water dikinase</fullName>
        <ecNumber evidence="9">2.7.9.3</ecNumber>
    </recommendedName>
    <alternativeName>
        <fullName evidence="9">Selenium donor protein</fullName>
    </alternativeName>
    <alternativeName>
        <fullName evidence="9">Selenophosphate synthase</fullName>
    </alternativeName>
</protein>
<dbReference type="PIRSF" id="PIRSF036407">
    <property type="entry name" value="Selenphspht_syn"/>
    <property type="match status" value="1"/>
</dbReference>
<feature type="binding site" evidence="9">
    <location>
        <begin position="105"/>
        <end position="107"/>
    </location>
    <ligand>
        <name>ATP</name>
        <dbReference type="ChEBI" id="CHEBI:30616"/>
        <note>ligand shared between dimeric partners</note>
    </ligand>
</feature>
<dbReference type="InterPro" id="IPR023061">
    <property type="entry name" value="SelD_I"/>
</dbReference>
<gene>
    <name evidence="9" type="primary">selD</name>
    <name evidence="12" type="ORF">dsmv_3299</name>
</gene>
<keyword evidence="7 9" id="KW-0460">Magnesium</keyword>
<reference evidence="12 13" key="1">
    <citation type="journal article" date="2013" name="Genome Announc.">
        <title>Draft genome sequences for three mercury-methylating, sulfate-reducing bacteria.</title>
        <authorList>
            <person name="Brown S.D."/>
            <person name="Hurt R.A.Jr."/>
            <person name="Gilmour C.C."/>
            <person name="Elias D.A."/>
        </authorList>
    </citation>
    <scope>NUCLEOTIDE SEQUENCE [LARGE SCALE GENOMIC DNA]</scope>
    <source>
        <strain evidence="12 13">DSM 2059</strain>
    </source>
</reference>
<dbReference type="Gene3D" id="3.30.1330.10">
    <property type="entry name" value="PurM-like, N-terminal domain"/>
    <property type="match status" value="1"/>
</dbReference>
<feature type="binding site" evidence="9">
    <location>
        <position position="17"/>
    </location>
    <ligand>
        <name>Mg(2+)</name>
        <dbReference type="ChEBI" id="CHEBI:18420"/>
    </ligand>
</feature>
<dbReference type="PANTHER" id="PTHR10256">
    <property type="entry name" value="SELENIDE, WATER DIKINASE"/>
    <property type="match status" value="1"/>
</dbReference>
<name>S7TD27_DESML</name>
<feature type="domain" description="PurM-like C-terminal" evidence="11">
    <location>
        <begin position="135"/>
        <end position="314"/>
    </location>
</feature>
<comment type="caution">
    <text evidence="12">The sequence shown here is derived from an EMBL/GenBank/DDBJ whole genome shotgun (WGS) entry which is preliminary data.</text>
</comment>
<comment type="subunit">
    <text evidence="9">Homodimer.</text>
</comment>
<comment type="function">
    <text evidence="9">Synthesizes selenophosphate from selenide and ATP.</text>
</comment>
<dbReference type="FunFam" id="3.90.650.10:FF:000004">
    <property type="entry name" value="Selenide, water dikinase"/>
    <property type="match status" value="1"/>
</dbReference>
<keyword evidence="13" id="KW-1185">Reference proteome</keyword>
<evidence type="ECO:0000256" key="8">
    <source>
        <dbReference type="ARBA" id="ARBA00023266"/>
    </source>
</evidence>
<feature type="domain" description="PurM-like N-terminal" evidence="10">
    <location>
        <begin position="16"/>
        <end position="123"/>
    </location>
</feature>
<feature type="binding site" description="in other chain" evidence="9">
    <location>
        <begin position="14"/>
        <end position="16"/>
    </location>
    <ligand>
        <name>ATP</name>
        <dbReference type="ChEBI" id="CHEBI:30616"/>
        <note>ligand shared between dimeric partners</note>
    </ligand>
</feature>
<dbReference type="InterPro" id="IPR036921">
    <property type="entry name" value="PurM-like_N_sf"/>
</dbReference>
<keyword evidence="4 9" id="KW-0547">Nucleotide-binding</keyword>
<dbReference type="Pfam" id="PF00586">
    <property type="entry name" value="AIRS"/>
    <property type="match status" value="1"/>
</dbReference>
<dbReference type="PATRIC" id="fig|1121405.3.peg.3791"/>
<feature type="binding site" description="in other chain" evidence="9">
    <location>
        <position position="34"/>
    </location>
    <ligand>
        <name>ATP</name>
        <dbReference type="ChEBI" id="CHEBI:30616"/>
        <note>ligand shared between dimeric partners</note>
    </ligand>
</feature>
<dbReference type="InterPro" id="IPR016188">
    <property type="entry name" value="PurM-like_N"/>
</dbReference>
<dbReference type="EMBL" id="ATHJ01000115">
    <property type="protein sequence ID" value="EPR34460.1"/>
    <property type="molecule type" value="Genomic_DNA"/>
</dbReference>
<keyword evidence="6 9" id="KW-0067">ATP-binding</keyword>
<dbReference type="GO" id="GO:0000287">
    <property type="term" value="F:magnesium ion binding"/>
    <property type="evidence" value="ECO:0007669"/>
    <property type="project" value="UniProtKB-UniRule"/>
</dbReference>
<dbReference type="EC" id="2.7.9.3" evidence="9"/>
<dbReference type="InterPro" id="IPR004536">
    <property type="entry name" value="SPS/SelD"/>
</dbReference>
<comment type="similarity">
    <text evidence="1 9">Belongs to the selenophosphate synthase 1 family. Class I subfamily.</text>
</comment>
<evidence type="ECO:0000313" key="13">
    <source>
        <dbReference type="Proteomes" id="UP000014977"/>
    </source>
</evidence>
<keyword evidence="8 9" id="KW-0711">Selenium</keyword>
<organism evidence="12 13">
    <name type="scientific">Desulfococcus multivorans DSM 2059</name>
    <dbReference type="NCBI Taxonomy" id="1121405"/>
    <lineage>
        <taxon>Bacteria</taxon>
        <taxon>Pseudomonadati</taxon>
        <taxon>Thermodesulfobacteriota</taxon>
        <taxon>Desulfobacteria</taxon>
        <taxon>Desulfobacterales</taxon>
        <taxon>Desulfococcaceae</taxon>
        <taxon>Desulfococcus</taxon>
    </lineage>
</organism>
<keyword evidence="3 9" id="KW-0479">Metal-binding</keyword>
<keyword evidence="2 9" id="KW-0808">Transferase</keyword>
<evidence type="ECO:0000256" key="2">
    <source>
        <dbReference type="ARBA" id="ARBA00022679"/>
    </source>
</evidence>
<comment type="catalytic activity">
    <reaction evidence="9">
        <text>hydrogenselenide + ATP + H2O = selenophosphate + AMP + phosphate + 2 H(+)</text>
        <dbReference type="Rhea" id="RHEA:18737"/>
        <dbReference type="ChEBI" id="CHEBI:15377"/>
        <dbReference type="ChEBI" id="CHEBI:15378"/>
        <dbReference type="ChEBI" id="CHEBI:16144"/>
        <dbReference type="ChEBI" id="CHEBI:29317"/>
        <dbReference type="ChEBI" id="CHEBI:30616"/>
        <dbReference type="ChEBI" id="CHEBI:43474"/>
        <dbReference type="ChEBI" id="CHEBI:456215"/>
        <dbReference type="EC" id="2.7.9.3"/>
    </reaction>
</comment>
<dbReference type="InterPro" id="IPR036676">
    <property type="entry name" value="PurM-like_C_sf"/>
</dbReference>
<feature type="binding site" evidence="9">
    <location>
        <position position="193"/>
    </location>
    <ligand>
        <name>Mg(2+)</name>
        <dbReference type="ChEBI" id="CHEBI:18420"/>
    </ligand>
</feature>
<evidence type="ECO:0000313" key="12">
    <source>
        <dbReference type="EMBL" id="EPR34460.1"/>
    </source>
</evidence>
<accession>S7TD27</accession>
<dbReference type="SUPFAM" id="SSF56042">
    <property type="entry name" value="PurM C-terminal domain-like"/>
    <property type="match status" value="1"/>
</dbReference>
<evidence type="ECO:0000256" key="4">
    <source>
        <dbReference type="ARBA" id="ARBA00022741"/>
    </source>
</evidence>
<dbReference type="InterPro" id="IPR010918">
    <property type="entry name" value="PurM-like_C_dom"/>
</dbReference>
<dbReference type="PANTHER" id="PTHR10256:SF0">
    <property type="entry name" value="INACTIVE SELENIDE, WATER DIKINASE-LIKE PROTEIN-RELATED"/>
    <property type="match status" value="1"/>
</dbReference>
<dbReference type="CDD" id="cd02195">
    <property type="entry name" value="SelD"/>
    <property type="match status" value="1"/>
</dbReference>
<feature type="binding site" evidence="9">
    <location>
        <position position="57"/>
    </location>
    <ligand>
        <name>Mg(2+)</name>
        <dbReference type="ChEBI" id="CHEBI:18420"/>
    </ligand>
</feature>
<sequence length="315" mass="33539">MFPTDENVIVGLERADDAGVYKISDDVALIQTVDFFTPIVDDPYGFGQIAAANALSDVYAMGGTPKTAMNLVAFPVKEMDISILRRIIQGGLDKLSEAGVVLIGGHSIEDKELKYGLSITGVIHPSRVLTKKGLRPGDRLVLTKALGTGIVNTAIKAGMASADLTERITQLMVRLNRDAAEIMSAFDVTACTDVTGFGLLGHLAEMVCGSGASARIFSDRVPVIPEALEFAAMGLIPAGAYKNREFREPMVSFSETVVRVRQDLLFDPQTSGGLLISLSAGQADELVDAMKKRGIADAAQIGEIITGPEERIQVV</sequence>
<dbReference type="NCBIfam" id="NF002098">
    <property type="entry name" value="PRK00943.1"/>
    <property type="match status" value="1"/>
</dbReference>
<evidence type="ECO:0000256" key="6">
    <source>
        <dbReference type="ARBA" id="ARBA00022840"/>
    </source>
</evidence>
<dbReference type="GO" id="GO:0004756">
    <property type="term" value="F:selenide, water dikinase activity"/>
    <property type="evidence" value="ECO:0007669"/>
    <property type="project" value="UniProtKB-UniRule"/>
</dbReference>
<evidence type="ECO:0000259" key="10">
    <source>
        <dbReference type="Pfam" id="PF00586"/>
    </source>
</evidence>
<dbReference type="GO" id="GO:0005737">
    <property type="term" value="C:cytoplasm"/>
    <property type="evidence" value="ECO:0007669"/>
    <property type="project" value="TreeGrafter"/>
</dbReference>
<dbReference type="Gene3D" id="3.90.650.10">
    <property type="entry name" value="PurM-like C-terminal domain"/>
    <property type="match status" value="1"/>
</dbReference>
<comment type="caution">
    <text evidence="9">Lacks conserved residue(s) required for the propagation of feature annotation.</text>
</comment>
<proteinExistence type="inferred from homology"/>
<dbReference type="GO" id="GO:0016260">
    <property type="term" value="P:selenocysteine biosynthetic process"/>
    <property type="evidence" value="ECO:0007669"/>
    <property type="project" value="InterPro"/>
</dbReference>